<evidence type="ECO:0000313" key="2">
    <source>
        <dbReference type="Proteomes" id="UP000789525"/>
    </source>
</evidence>
<gene>
    <name evidence="1" type="ORF">ACOLOM_LOCUS5365</name>
</gene>
<keyword evidence="2" id="KW-1185">Reference proteome</keyword>
<accession>A0ACA9M1R5</accession>
<proteinExistence type="predicted"/>
<feature type="non-terminal residue" evidence="1">
    <location>
        <position position="314"/>
    </location>
</feature>
<evidence type="ECO:0000313" key="1">
    <source>
        <dbReference type="EMBL" id="CAG8564610.1"/>
    </source>
</evidence>
<protein>
    <submittedName>
        <fullName evidence="1">11852_t:CDS:1</fullName>
    </submittedName>
</protein>
<comment type="caution">
    <text evidence="1">The sequence shown here is derived from an EMBL/GenBank/DDBJ whole genome shotgun (WGS) entry which is preliminary data.</text>
</comment>
<organism evidence="1 2">
    <name type="scientific">Acaulospora colombiana</name>
    <dbReference type="NCBI Taxonomy" id="27376"/>
    <lineage>
        <taxon>Eukaryota</taxon>
        <taxon>Fungi</taxon>
        <taxon>Fungi incertae sedis</taxon>
        <taxon>Mucoromycota</taxon>
        <taxon>Glomeromycotina</taxon>
        <taxon>Glomeromycetes</taxon>
        <taxon>Diversisporales</taxon>
        <taxon>Acaulosporaceae</taxon>
        <taxon>Acaulospora</taxon>
    </lineage>
</organism>
<dbReference type="Proteomes" id="UP000789525">
    <property type="component" value="Unassembled WGS sequence"/>
</dbReference>
<dbReference type="EMBL" id="CAJVPT010009795">
    <property type="protein sequence ID" value="CAG8564610.1"/>
    <property type="molecule type" value="Genomic_DNA"/>
</dbReference>
<name>A0ACA9M1R5_9GLOM</name>
<reference evidence="1" key="1">
    <citation type="submission" date="2021-06" db="EMBL/GenBank/DDBJ databases">
        <authorList>
            <person name="Kallberg Y."/>
            <person name="Tangrot J."/>
            <person name="Rosling A."/>
        </authorList>
    </citation>
    <scope>NUCLEOTIDE SEQUENCE</scope>
    <source>
        <strain evidence="1">CL356</strain>
    </source>
</reference>
<sequence>MAALIHFLVQTMPLPLVLDHKSIVTAIDADDFACAFLKDARKPGSDTLPDSFVTARLVNGDRDLQILYAPDHKLYQSNGDNTMRTTIWGEIKSFGSSFSAAGARAPEHLVTDRRVHTVRNSIGLALIKSDNPDLMAQMKDQLFGLSLLQNVLDANVDLLKPKVDPPPKMAIVRTCLWNEKGIGGKPDYCIIQLPPLYAIDPSVPLLPTSSGPSPRKRGGGASIQSSTPTPVLPPFPTTAATPGTLYPPSLIPGYDATIFSEQCRRAVRAIQPSVFDTEGNPILPCHLEDVLIPGTIVQLSVSFHGWYSDKQKGA</sequence>